<name>A0ABR9RTN7_9ACTN</name>
<dbReference type="Proteomes" id="UP000756387">
    <property type="component" value="Unassembled WGS sequence"/>
</dbReference>
<accession>A0ABR9RTN7</accession>
<keyword evidence="4" id="KW-1185">Reference proteome</keyword>
<comment type="caution">
    <text evidence="3">The sequence shown here is derived from an EMBL/GenBank/DDBJ whole genome shotgun (WGS) entry which is preliminary data.</text>
</comment>
<keyword evidence="2" id="KW-1133">Transmembrane helix</keyword>
<sequence>MNDDLTGQRLGAALRDHVPAHPHAPLDLADVKAGARRVRRRRTVTGVAVAAVAAAVLTPAGFMALDGDGTGATPGPATQAPTAVPRPSLVPAPRDDVTLEEDSPRGDDPLDWAHPSFTGAAPPHDALPDGTDQVARLGERWAAGRDNGVERTVVLLDADGAILREFEAQSFAVSDTHELVAWTTGRTLMLMDDSGRTRELATLPGNHGDPVDLTGGAGCVDESDVEGCRVVVSYGSENGPDVITGDGTITPVSEAVVHVSAAHEDFAAGPEMPAAFENTGCTRLIDLGTDGQTRWKNCDVHVWSFSPDGRWMTVVDRDSDGWGPSRIGVADAATGKVFFWIDPTGDDRGLGNATWEGSDHLVVDSYDFTDREWRLFRVSVTGEVEQAADMVPGTDGDFPFIPPVQP</sequence>
<keyword evidence="2" id="KW-0812">Transmembrane</keyword>
<keyword evidence="2" id="KW-0472">Membrane</keyword>
<evidence type="ECO:0000313" key="3">
    <source>
        <dbReference type="EMBL" id="MBE7324921.1"/>
    </source>
</evidence>
<dbReference type="EMBL" id="JADCSA010000008">
    <property type="protein sequence ID" value="MBE7324921.1"/>
    <property type="molecule type" value="Genomic_DNA"/>
</dbReference>
<feature type="transmembrane region" description="Helical" evidence="2">
    <location>
        <begin position="44"/>
        <end position="65"/>
    </location>
</feature>
<evidence type="ECO:0008006" key="5">
    <source>
        <dbReference type="Google" id="ProtNLM"/>
    </source>
</evidence>
<reference evidence="3 4" key="1">
    <citation type="submission" date="2020-10" db="EMBL/GenBank/DDBJ databases">
        <title>Nocardioides sp. isolated from sludge.</title>
        <authorList>
            <person name="Zhang X."/>
        </authorList>
    </citation>
    <scope>NUCLEOTIDE SEQUENCE [LARGE SCALE GENOMIC DNA]</scope>
    <source>
        <strain evidence="3 4">Y6</strain>
    </source>
</reference>
<feature type="region of interest" description="Disordered" evidence="1">
    <location>
        <begin position="67"/>
        <end position="131"/>
    </location>
</feature>
<organism evidence="3 4">
    <name type="scientific">Nocardioides malaquae</name>
    <dbReference type="NCBI Taxonomy" id="2773426"/>
    <lineage>
        <taxon>Bacteria</taxon>
        <taxon>Bacillati</taxon>
        <taxon>Actinomycetota</taxon>
        <taxon>Actinomycetes</taxon>
        <taxon>Propionibacteriales</taxon>
        <taxon>Nocardioidaceae</taxon>
        <taxon>Nocardioides</taxon>
    </lineage>
</organism>
<gene>
    <name evidence="3" type="ORF">IEQ44_09655</name>
</gene>
<evidence type="ECO:0000256" key="1">
    <source>
        <dbReference type="SAM" id="MobiDB-lite"/>
    </source>
</evidence>
<dbReference type="RefSeq" id="WP_193638257.1">
    <property type="nucleotide sequence ID" value="NZ_JADCSA010000008.1"/>
</dbReference>
<proteinExistence type="predicted"/>
<evidence type="ECO:0000256" key="2">
    <source>
        <dbReference type="SAM" id="Phobius"/>
    </source>
</evidence>
<feature type="compositionally biased region" description="Low complexity" evidence="1">
    <location>
        <begin position="71"/>
        <end position="85"/>
    </location>
</feature>
<dbReference type="SUPFAM" id="SSF75011">
    <property type="entry name" value="3-carboxy-cis,cis-mucoante lactonizing enzyme"/>
    <property type="match status" value="1"/>
</dbReference>
<feature type="compositionally biased region" description="Basic and acidic residues" evidence="1">
    <location>
        <begin position="93"/>
        <end position="108"/>
    </location>
</feature>
<protein>
    <recommendedName>
        <fullName evidence="5">WD40 repeat domain-containing protein</fullName>
    </recommendedName>
</protein>
<evidence type="ECO:0000313" key="4">
    <source>
        <dbReference type="Proteomes" id="UP000756387"/>
    </source>
</evidence>